<dbReference type="EMBL" id="FOVC01000003">
    <property type="protein sequence ID" value="SFN20209.1"/>
    <property type="molecule type" value="Genomic_DNA"/>
</dbReference>
<proteinExistence type="predicted"/>
<organism evidence="1 2">
    <name type="scientific">Izhakiella capsodis</name>
    <dbReference type="NCBI Taxonomy" id="1367852"/>
    <lineage>
        <taxon>Bacteria</taxon>
        <taxon>Pseudomonadati</taxon>
        <taxon>Pseudomonadota</taxon>
        <taxon>Gammaproteobacteria</taxon>
        <taxon>Enterobacterales</taxon>
        <taxon>Erwiniaceae</taxon>
        <taxon>Izhakiella</taxon>
    </lineage>
</organism>
<dbReference type="AlphaFoldDB" id="A0A1I4X4R7"/>
<gene>
    <name evidence="1" type="ORF">SAMN05216516_103261</name>
</gene>
<dbReference type="Proteomes" id="UP000242222">
    <property type="component" value="Unassembled WGS sequence"/>
</dbReference>
<evidence type="ECO:0000313" key="2">
    <source>
        <dbReference type="Proteomes" id="UP000242222"/>
    </source>
</evidence>
<name>A0A1I4X4R7_9GAMM</name>
<sequence>MPMPFALSVNEYISSEGEIYAPARLTTERVFEDVPLTEIDPLMLENSDAGSKGSCDECWIREKLDASGGCLSRAVLRERWKSETDKSAGQFHTVLGRIKGKAHIREHNGVIKNAAGRGVPAGGNNIV</sequence>
<accession>A0A1I4X4R7</accession>
<reference evidence="2" key="1">
    <citation type="submission" date="2016-10" db="EMBL/GenBank/DDBJ databases">
        <authorList>
            <person name="Varghese N."/>
            <person name="Submissions S."/>
        </authorList>
    </citation>
    <scope>NUCLEOTIDE SEQUENCE [LARGE SCALE GENOMIC DNA]</scope>
    <source>
        <strain evidence="2">N6PO6</strain>
    </source>
</reference>
<evidence type="ECO:0000313" key="1">
    <source>
        <dbReference type="EMBL" id="SFN20209.1"/>
    </source>
</evidence>
<protein>
    <submittedName>
        <fullName evidence="1">Uncharacterized protein</fullName>
    </submittedName>
</protein>
<keyword evidence="2" id="KW-1185">Reference proteome</keyword>